<feature type="transmembrane region" description="Helical" evidence="3">
    <location>
        <begin position="270"/>
        <end position="290"/>
    </location>
</feature>
<feature type="transmembrane region" description="Helical" evidence="3">
    <location>
        <begin position="126"/>
        <end position="145"/>
    </location>
</feature>
<feature type="transmembrane region" description="Helical" evidence="3">
    <location>
        <begin position="40"/>
        <end position="58"/>
    </location>
</feature>
<comment type="subcellular location">
    <subcellularLocation>
        <location evidence="1">Endomembrane system</location>
        <topology evidence="1">Multi-pass membrane protein</topology>
    </subcellularLocation>
</comment>
<organism evidence="5 6">
    <name type="scientific">Ureibacillus massiliensis 4400831 = CIP 108448 = CCUG 49529</name>
    <dbReference type="NCBI Taxonomy" id="1211035"/>
    <lineage>
        <taxon>Bacteria</taxon>
        <taxon>Bacillati</taxon>
        <taxon>Bacillota</taxon>
        <taxon>Bacilli</taxon>
        <taxon>Bacillales</taxon>
        <taxon>Caryophanaceae</taxon>
        <taxon>Ureibacillus</taxon>
    </lineage>
</organism>
<keyword evidence="6" id="KW-1185">Reference proteome</keyword>
<sequence length="306" mass="33046">MVPLNSKAIILALITVLIWGSTFAAISVSLQGGYSAGHLILVRFLIASIIFLIIAFLPNIKFRLPTKRDLLRITFVALVGISGYHLCVTFGQETVSAGTAGLIIGTSPIFTTLFAIWILKERLGTIGWMGLGFGFIGILLISIGSGDGLGFSPGVVLILMAAIATSLFFVYQKPLFEKYSAIELTAYFTWIGTIPFLYFVPGLFNDIQTATLEANLTAIFIGIFPTSIAYLTWSIALSLASASSISSILYIEPVIAIIVAWVWINDLPSMLSILGGVIAITGVLIVNYFGKKQRLLKNPQIEPSTK</sequence>
<name>A0A0A3JVC1_9BACL</name>
<feature type="domain" description="EamA" evidence="4">
    <location>
        <begin position="153"/>
        <end position="287"/>
    </location>
</feature>
<feature type="domain" description="EamA" evidence="4">
    <location>
        <begin position="7"/>
        <end position="142"/>
    </location>
</feature>
<dbReference type="SUPFAM" id="SSF103481">
    <property type="entry name" value="Multidrug resistance efflux transporter EmrE"/>
    <property type="match status" value="2"/>
</dbReference>
<dbReference type="AlphaFoldDB" id="A0A0A3JVC1"/>
<evidence type="ECO:0000313" key="5">
    <source>
        <dbReference type="EMBL" id="KGR90952.1"/>
    </source>
</evidence>
<proteinExistence type="inferred from homology"/>
<dbReference type="eggNOG" id="COG0697">
    <property type="taxonomic scope" value="Bacteria"/>
</dbReference>
<feature type="transmembrane region" description="Helical" evidence="3">
    <location>
        <begin position="216"/>
        <end position="240"/>
    </location>
</feature>
<evidence type="ECO:0000259" key="4">
    <source>
        <dbReference type="Pfam" id="PF00892"/>
    </source>
</evidence>
<feature type="transmembrane region" description="Helical" evidence="3">
    <location>
        <begin position="247"/>
        <end position="264"/>
    </location>
</feature>
<feature type="transmembrane region" description="Helical" evidence="3">
    <location>
        <begin position="151"/>
        <end position="172"/>
    </location>
</feature>
<dbReference type="PANTHER" id="PTHR12715:SF4">
    <property type="entry name" value="EAMA DOMAIN-CONTAINING PROTEIN"/>
    <property type="match status" value="1"/>
</dbReference>
<gene>
    <name evidence="5" type="ORF">CD30_08650</name>
</gene>
<comment type="caution">
    <text evidence="5">The sequence shown here is derived from an EMBL/GenBank/DDBJ whole genome shotgun (WGS) entry which is preliminary data.</text>
</comment>
<dbReference type="InterPro" id="IPR000620">
    <property type="entry name" value="EamA_dom"/>
</dbReference>
<evidence type="ECO:0000256" key="1">
    <source>
        <dbReference type="ARBA" id="ARBA00004127"/>
    </source>
</evidence>
<dbReference type="GO" id="GO:0016020">
    <property type="term" value="C:membrane"/>
    <property type="evidence" value="ECO:0007669"/>
    <property type="project" value="InterPro"/>
</dbReference>
<keyword evidence="3" id="KW-0472">Membrane</keyword>
<dbReference type="InterPro" id="IPR037185">
    <property type="entry name" value="EmrE-like"/>
</dbReference>
<evidence type="ECO:0000256" key="2">
    <source>
        <dbReference type="ARBA" id="ARBA00007362"/>
    </source>
</evidence>
<keyword evidence="3" id="KW-0812">Transmembrane</keyword>
<dbReference type="PANTHER" id="PTHR12715">
    <property type="entry name" value="TRANSPORTER, DRUG/METABOLITE EXPORTER FAMILY"/>
    <property type="match status" value="1"/>
</dbReference>
<dbReference type="InterPro" id="IPR052756">
    <property type="entry name" value="Alkyne_AA_exporter"/>
</dbReference>
<feature type="transmembrane region" description="Helical" evidence="3">
    <location>
        <begin position="70"/>
        <end position="91"/>
    </location>
</feature>
<feature type="transmembrane region" description="Helical" evidence="3">
    <location>
        <begin position="97"/>
        <end position="119"/>
    </location>
</feature>
<dbReference type="Proteomes" id="UP000030595">
    <property type="component" value="Unassembled WGS sequence"/>
</dbReference>
<accession>A0A0A3JVC1</accession>
<reference evidence="5 6" key="1">
    <citation type="submission" date="2014-02" db="EMBL/GenBank/DDBJ databases">
        <title>Draft genome sequence of Lysinibacillus massiliensis CCUG 49529.</title>
        <authorList>
            <person name="Zhang F."/>
            <person name="Wang G."/>
            <person name="Zhang L."/>
        </authorList>
    </citation>
    <scope>NUCLEOTIDE SEQUENCE [LARGE SCALE GENOMIC DNA]</scope>
    <source>
        <strain evidence="5 6">CCUG 49529</strain>
    </source>
</reference>
<dbReference type="Pfam" id="PF00892">
    <property type="entry name" value="EamA"/>
    <property type="match status" value="2"/>
</dbReference>
<feature type="transmembrane region" description="Helical" evidence="3">
    <location>
        <begin position="184"/>
        <end position="204"/>
    </location>
</feature>
<keyword evidence="3" id="KW-1133">Transmembrane helix</keyword>
<protein>
    <submittedName>
        <fullName evidence="5">Membrane protein</fullName>
    </submittedName>
</protein>
<dbReference type="EMBL" id="JPVQ01000012">
    <property type="protein sequence ID" value="KGR90952.1"/>
    <property type="molecule type" value="Genomic_DNA"/>
</dbReference>
<comment type="similarity">
    <text evidence="2">Belongs to the EamA transporter family.</text>
</comment>
<evidence type="ECO:0000313" key="6">
    <source>
        <dbReference type="Proteomes" id="UP000030595"/>
    </source>
</evidence>
<evidence type="ECO:0000256" key="3">
    <source>
        <dbReference type="SAM" id="Phobius"/>
    </source>
</evidence>